<dbReference type="Proteomes" id="UP000241362">
    <property type="component" value="Unassembled WGS sequence"/>
</dbReference>
<dbReference type="InterPro" id="IPR002933">
    <property type="entry name" value="Peptidase_M20"/>
</dbReference>
<name>A0A2T4J5V2_FUSBL</name>
<evidence type="ECO:0000259" key="4">
    <source>
        <dbReference type="Pfam" id="PF07687"/>
    </source>
</evidence>
<feature type="binding site" evidence="3">
    <location>
        <position position="359"/>
    </location>
    <ligand>
        <name>Mn(2+)</name>
        <dbReference type="ChEBI" id="CHEBI:29035"/>
        <label>2</label>
    </ligand>
</feature>
<comment type="caution">
    <text evidence="5">The sequence shown here is derived from an EMBL/GenBank/DDBJ whole genome shotgun (WGS) entry which is preliminary data.</text>
</comment>
<keyword evidence="2 5" id="KW-0378">Hydrolase</keyword>
<keyword evidence="3" id="KW-0479">Metal-binding</keyword>
<dbReference type="PANTHER" id="PTHR11014">
    <property type="entry name" value="PEPTIDASE M20 FAMILY MEMBER"/>
    <property type="match status" value="1"/>
</dbReference>
<evidence type="ECO:0000313" key="6">
    <source>
        <dbReference type="Proteomes" id="UP000241362"/>
    </source>
</evidence>
<keyword evidence="3" id="KW-0464">Manganese</keyword>
<feature type="binding site" evidence="3">
    <location>
        <position position="106"/>
    </location>
    <ligand>
        <name>Mn(2+)</name>
        <dbReference type="ChEBI" id="CHEBI:29035"/>
        <label>2</label>
    </ligand>
</feature>
<dbReference type="Gene3D" id="3.40.630.10">
    <property type="entry name" value="Zn peptidases"/>
    <property type="match status" value="1"/>
</dbReference>
<dbReference type="InterPro" id="IPR011650">
    <property type="entry name" value="Peptidase_M20_dimer"/>
</dbReference>
<dbReference type="InterPro" id="IPR036264">
    <property type="entry name" value="Bact_exopeptidase_dim_dom"/>
</dbReference>
<accession>A0A2T4J5V2</accession>
<dbReference type="EMBL" id="PZKE01000016">
    <property type="protein sequence ID" value="PTE13233.1"/>
    <property type="molecule type" value="Genomic_DNA"/>
</dbReference>
<protein>
    <submittedName>
        <fullName evidence="5">Amidohydrolase</fullName>
    </submittedName>
</protein>
<evidence type="ECO:0000256" key="3">
    <source>
        <dbReference type="PIRSR" id="PIRSR005962-1"/>
    </source>
</evidence>
<feature type="binding site" evidence="3">
    <location>
        <position position="165"/>
    </location>
    <ligand>
        <name>Mn(2+)</name>
        <dbReference type="ChEBI" id="CHEBI:29035"/>
        <label>2</label>
    </ligand>
</feature>
<dbReference type="PIRSF" id="PIRSF005962">
    <property type="entry name" value="Pept_M20D_amidohydro"/>
    <property type="match status" value="1"/>
</dbReference>
<dbReference type="GO" id="GO:0046872">
    <property type="term" value="F:metal ion binding"/>
    <property type="evidence" value="ECO:0007669"/>
    <property type="project" value="UniProtKB-KW"/>
</dbReference>
<dbReference type="PANTHER" id="PTHR11014:SF63">
    <property type="entry name" value="METALLOPEPTIDASE, PUTATIVE (AFU_ORTHOLOGUE AFUA_6G09600)-RELATED"/>
    <property type="match status" value="1"/>
</dbReference>
<organism evidence="5 6">
    <name type="scientific">Fuscovulum blasticum DSM 2131</name>
    <dbReference type="NCBI Taxonomy" id="1188250"/>
    <lineage>
        <taxon>Bacteria</taxon>
        <taxon>Pseudomonadati</taxon>
        <taxon>Pseudomonadota</taxon>
        <taxon>Alphaproteobacteria</taxon>
        <taxon>Rhodobacterales</taxon>
        <taxon>Paracoccaceae</taxon>
        <taxon>Pseudogemmobacter</taxon>
    </lineage>
</organism>
<sequence length="388" mass="41575">MPVKNRFAELLPEITAWRRDFHEHPELQFDVHRTAARVAELCRGFGCDEVVEGVGRTGVVAVIKGKTDSKGRVIGLRADMDALPIIEQTGLPYASKTPGKMHACGHDGHTAMLLGAARYLAETRNFDGTVVCIFQPAEEGGGGGREMVADGMMDRWNVQEVYGMHNMPGIPVGHFAIRPGSLMAAADQFEITVTGKGGHAAKPHECIDSTVVAAHIVVALQTIASRNVDPMKQVVVSVCTVETDSPAHNVIPQTVKMRGTVRTLDPKVQDFVETRLGQIVEGTALALGARAEVAYTRGYPVTVNAPENTAYAVEVARAVSGQVDPDTPPLMGAEDFSFMLNARPGAYIFLGNGDTASVHHPAYNFDDNAIPFGASWYAGMAEARMPAA</sequence>
<dbReference type="SUPFAM" id="SSF53187">
    <property type="entry name" value="Zn-dependent exopeptidases"/>
    <property type="match status" value="1"/>
</dbReference>
<dbReference type="SUPFAM" id="SSF55031">
    <property type="entry name" value="Bacterial exopeptidase dimerisation domain"/>
    <property type="match status" value="1"/>
</dbReference>
<dbReference type="NCBIfam" id="TIGR01891">
    <property type="entry name" value="amidohydrolases"/>
    <property type="match status" value="1"/>
</dbReference>
<comment type="similarity">
    <text evidence="1">Belongs to the peptidase M20 family.</text>
</comment>
<feature type="binding site" evidence="3">
    <location>
        <position position="139"/>
    </location>
    <ligand>
        <name>Mn(2+)</name>
        <dbReference type="ChEBI" id="CHEBI:29035"/>
        <label>2</label>
    </ligand>
</feature>
<dbReference type="Pfam" id="PF01546">
    <property type="entry name" value="Peptidase_M20"/>
    <property type="match status" value="1"/>
</dbReference>
<evidence type="ECO:0000313" key="5">
    <source>
        <dbReference type="EMBL" id="PTE13233.1"/>
    </source>
</evidence>
<dbReference type="CDD" id="cd05666">
    <property type="entry name" value="M20_Acy1-like"/>
    <property type="match status" value="1"/>
</dbReference>
<feature type="domain" description="Peptidase M20 dimerisation" evidence="4">
    <location>
        <begin position="188"/>
        <end position="281"/>
    </location>
</feature>
<dbReference type="GO" id="GO:0016787">
    <property type="term" value="F:hydrolase activity"/>
    <property type="evidence" value="ECO:0007669"/>
    <property type="project" value="UniProtKB-KW"/>
</dbReference>
<dbReference type="Gene3D" id="3.30.70.360">
    <property type="match status" value="1"/>
</dbReference>
<evidence type="ECO:0000256" key="2">
    <source>
        <dbReference type="ARBA" id="ARBA00022801"/>
    </source>
</evidence>
<dbReference type="AlphaFoldDB" id="A0A2T4J5V2"/>
<dbReference type="Pfam" id="PF07687">
    <property type="entry name" value="M20_dimer"/>
    <property type="match status" value="1"/>
</dbReference>
<dbReference type="RefSeq" id="WP_107674259.1">
    <property type="nucleotide sequence ID" value="NZ_PZKE01000016.1"/>
</dbReference>
<feature type="binding site" evidence="3">
    <location>
        <position position="104"/>
    </location>
    <ligand>
        <name>Mn(2+)</name>
        <dbReference type="ChEBI" id="CHEBI:29035"/>
        <label>2</label>
    </ligand>
</feature>
<comment type="cofactor">
    <cofactor evidence="3">
        <name>Mn(2+)</name>
        <dbReference type="ChEBI" id="CHEBI:29035"/>
    </cofactor>
    <text evidence="3">The Mn(2+) ion enhances activity.</text>
</comment>
<keyword evidence="6" id="KW-1185">Reference proteome</keyword>
<gene>
    <name evidence="5" type="ORF">C5F44_14465</name>
</gene>
<proteinExistence type="inferred from homology"/>
<reference evidence="5 6" key="1">
    <citation type="submission" date="2018-03" db="EMBL/GenBank/DDBJ databases">
        <title>Rhodobacter blasticus.</title>
        <authorList>
            <person name="Meyer T.E."/>
            <person name="Miller S."/>
            <person name="Lodha T."/>
            <person name="Gandham S."/>
            <person name="Chintalapati S."/>
            <person name="Chintalapati V.R."/>
        </authorList>
    </citation>
    <scope>NUCLEOTIDE SEQUENCE [LARGE SCALE GENOMIC DNA]</scope>
    <source>
        <strain evidence="5 6">DSM 2131</strain>
    </source>
</reference>
<evidence type="ECO:0000256" key="1">
    <source>
        <dbReference type="ARBA" id="ARBA00006153"/>
    </source>
</evidence>
<dbReference type="InterPro" id="IPR017439">
    <property type="entry name" value="Amidohydrolase"/>
</dbReference>
<dbReference type="FunFam" id="3.30.70.360:FF:000014">
    <property type="entry name" value="N-acyl-L-amino acid amidohydrolase"/>
    <property type="match status" value="1"/>
</dbReference>